<dbReference type="PROSITE" id="PS00061">
    <property type="entry name" value="ADH_SHORT"/>
    <property type="match status" value="1"/>
</dbReference>
<dbReference type="RefSeq" id="WP_115981326.1">
    <property type="nucleotide sequence ID" value="NZ_QOHR01000022.1"/>
</dbReference>
<protein>
    <submittedName>
        <fullName evidence="4">Acetoacetyl-CoA reductase</fullName>
        <ecNumber evidence="4">1.1.1.36</ecNumber>
    </submittedName>
</protein>
<reference evidence="4 5" key="1">
    <citation type="journal article" date="2017" name="Int. J. Syst. Evol. Microbiol.">
        <title>Rhodosalinus sediminis gen. nov., sp. nov., isolated from marine saltern.</title>
        <authorList>
            <person name="Guo L.Y."/>
            <person name="Ling S.K."/>
            <person name="Li C.M."/>
            <person name="Chen G.J."/>
            <person name="Du Z.J."/>
        </authorList>
    </citation>
    <scope>NUCLEOTIDE SEQUENCE [LARGE SCALE GENOMIC DNA]</scope>
    <source>
        <strain evidence="4 5">WDN1C137</strain>
    </source>
</reference>
<sequence>MSDSGRIALVTGGVQGLGAAAARALNEAGFTVAVTHFRDGEAAERFAAETGLPVHEWDVADYDACAAGVAAVEEALGPIDVLVNNAGVNRDMMFHKMTREAWDQVMSVDLGSMFNMCRQVIEGMRARGYGRIVSISSVNAARGQAGQTNYCAAKAGIEGFTRALARETARKGITVNAIAPGYADTPMVESVPDEIIDRIVDQVPKHRLAHPEEIGRAVVYLAAEEADFVTGTTLNVSGGFRMG</sequence>
<dbReference type="OrthoDB" id="9804774at2"/>
<name>A0A3D9BNF8_9RHOB</name>
<dbReference type="GO" id="GO:0005737">
    <property type="term" value="C:cytoplasm"/>
    <property type="evidence" value="ECO:0007669"/>
    <property type="project" value="InterPro"/>
</dbReference>
<dbReference type="Gene3D" id="3.40.50.720">
    <property type="entry name" value="NAD(P)-binding Rossmann-like Domain"/>
    <property type="match status" value="1"/>
</dbReference>
<dbReference type="Pfam" id="PF13561">
    <property type="entry name" value="adh_short_C2"/>
    <property type="match status" value="1"/>
</dbReference>
<dbReference type="AlphaFoldDB" id="A0A3D9BNF8"/>
<dbReference type="InterPro" id="IPR002347">
    <property type="entry name" value="SDR_fam"/>
</dbReference>
<dbReference type="GO" id="GO:0018454">
    <property type="term" value="F:acetoacetyl-CoA reductase activity"/>
    <property type="evidence" value="ECO:0007669"/>
    <property type="project" value="UniProtKB-EC"/>
</dbReference>
<dbReference type="SMART" id="SM00822">
    <property type="entry name" value="PKS_KR"/>
    <property type="match status" value="1"/>
</dbReference>
<dbReference type="InterPro" id="IPR050259">
    <property type="entry name" value="SDR"/>
</dbReference>
<dbReference type="Proteomes" id="UP000257131">
    <property type="component" value="Unassembled WGS sequence"/>
</dbReference>
<dbReference type="InterPro" id="IPR036291">
    <property type="entry name" value="NAD(P)-bd_dom_sf"/>
</dbReference>
<dbReference type="PRINTS" id="PR00080">
    <property type="entry name" value="SDRFAMILY"/>
</dbReference>
<dbReference type="PANTHER" id="PTHR42879:SF2">
    <property type="entry name" value="3-OXOACYL-[ACYL-CARRIER-PROTEIN] REDUCTASE FABG"/>
    <property type="match status" value="1"/>
</dbReference>
<dbReference type="EC" id="1.1.1.36" evidence="4"/>
<evidence type="ECO:0000256" key="1">
    <source>
        <dbReference type="ARBA" id="ARBA00006484"/>
    </source>
</evidence>
<accession>A0A3D9BNF8</accession>
<dbReference type="GO" id="GO:0042619">
    <property type="term" value="P:poly-hydroxybutyrate biosynthetic process"/>
    <property type="evidence" value="ECO:0007669"/>
    <property type="project" value="InterPro"/>
</dbReference>
<evidence type="ECO:0000259" key="3">
    <source>
        <dbReference type="SMART" id="SM00822"/>
    </source>
</evidence>
<keyword evidence="5" id="KW-1185">Reference proteome</keyword>
<dbReference type="GO" id="GO:0032787">
    <property type="term" value="P:monocarboxylic acid metabolic process"/>
    <property type="evidence" value="ECO:0007669"/>
    <property type="project" value="UniProtKB-ARBA"/>
</dbReference>
<gene>
    <name evidence="4" type="primary">phbB</name>
    <name evidence="4" type="ORF">DRV84_12795</name>
</gene>
<keyword evidence="2 4" id="KW-0560">Oxidoreductase</keyword>
<dbReference type="NCBIfam" id="TIGR01829">
    <property type="entry name" value="AcAcCoA_reduct"/>
    <property type="match status" value="1"/>
</dbReference>
<proteinExistence type="inferred from homology"/>
<dbReference type="NCBIfam" id="NF009464">
    <property type="entry name" value="PRK12824.1"/>
    <property type="match status" value="1"/>
</dbReference>
<evidence type="ECO:0000256" key="2">
    <source>
        <dbReference type="ARBA" id="ARBA00023002"/>
    </source>
</evidence>
<evidence type="ECO:0000313" key="5">
    <source>
        <dbReference type="Proteomes" id="UP000257131"/>
    </source>
</evidence>
<dbReference type="SUPFAM" id="SSF51735">
    <property type="entry name" value="NAD(P)-binding Rossmann-fold domains"/>
    <property type="match status" value="1"/>
</dbReference>
<dbReference type="PANTHER" id="PTHR42879">
    <property type="entry name" value="3-OXOACYL-(ACYL-CARRIER-PROTEIN) REDUCTASE"/>
    <property type="match status" value="1"/>
</dbReference>
<dbReference type="InterPro" id="IPR011283">
    <property type="entry name" value="Acetoacetyl-CoA_reductase"/>
</dbReference>
<organism evidence="4 5">
    <name type="scientific">Rhodosalinus sediminis</name>
    <dbReference type="NCBI Taxonomy" id="1940533"/>
    <lineage>
        <taxon>Bacteria</taxon>
        <taxon>Pseudomonadati</taxon>
        <taxon>Pseudomonadota</taxon>
        <taxon>Alphaproteobacteria</taxon>
        <taxon>Rhodobacterales</taxon>
        <taxon>Paracoccaceae</taxon>
        <taxon>Rhodosalinus</taxon>
    </lineage>
</organism>
<dbReference type="InterPro" id="IPR020904">
    <property type="entry name" value="Sc_DH/Rdtase_CS"/>
</dbReference>
<feature type="domain" description="Ketoreductase" evidence="3">
    <location>
        <begin position="6"/>
        <end position="181"/>
    </location>
</feature>
<dbReference type="NCBIfam" id="NF009466">
    <property type="entry name" value="PRK12826.1-2"/>
    <property type="match status" value="1"/>
</dbReference>
<dbReference type="PRINTS" id="PR00081">
    <property type="entry name" value="GDHRDH"/>
</dbReference>
<dbReference type="InterPro" id="IPR057326">
    <property type="entry name" value="KR_dom"/>
</dbReference>
<comment type="similarity">
    <text evidence="1">Belongs to the short-chain dehydrogenases/reductases (SDR) family.</text>
</comment>
<dbReference type="EMBL" id="QOHR01000022">
    <property type="protein sequence ID" value="REC55059.1"/>
    <property type="molecule type" value="Genomic_DNA"/>
</dbReference>
<evidence type="ECO:0000313" key="4">
    <source>
        <dbReference type="EMBL" id="REC55059.1"/>
    </source>
</evidence>
<comment type="caution">
    <text evidence="4">The sequence shown here is derived from an EMBL/GenBank/DDBJ whole genome shotgun (WGS) entry which is preliminary data.</text>
</comment>
<dbReference type="FunFam" id="3.40.50.720:FF:000173">
    <property type="entry name" value="3-oxoacyl-[acyl-carrier protein] reductase"/>
    <property type="match status" value="1"/>
</dbReference>